<dbReference type="Pfam" id="PF13525">
    <property type="entry name" value="YfiO"/>
    <property type="match status" value="1"/>
</dbReference>
<dbReference type="PANTHER" id="PTHR37423">
    <property type="entry name" value="SOLUBLE LYTIC MUREIN TRANSGLYCOSYLASE-RELATED"/>
    <property type="match status" value="1"/>
</dbReference>
<dbReference type="NCBIfam" id="TIGR03302">
    <property type="entry name" value="OM_YfiO"/>
    <property type="match status" value="1"/>
</dbReference>
<dbReference type="Gene3D" id="1.25.40.10">
    <property type="entry name" value="Tetratricopeptide repeat domain"/>
    <property type="match status" value="1"/>
</dbReference>
<dbReference type="Proteomes" id="UP000078390">
    <property type="component" value="Unassembled WGS sequence"/>
</dbReference>
<dbReference type="InterPro" id="IPR017689">
    <property type="entry name" value="BamD"/>
</dbReference>
<dbReference type="PANTHER" id="PTHR37423:SF2">
    <property type="entry name" value="MEMBRANE-BOUND LYTIC MUREIN TRANSGLYCOSYLASE C"/>
    <property type="match status" value="1"/>
</dbReference>
<feature type="domain" description="Outer membrane lipoprotein BamD-like" evidence="4">
    <location>
        <begin position="46"/>
        <end position="231"/>
    </location>
</feature>
<dbReference type="PATRIC" id="fig|999894.6.peg.643"/>
<comment type="caution">
    <text evidence="5">The sequence shown here is derived from an EMBL/GenBank/DDBJ whole genome shotgun (WGS) entry which is preliminary data.</text>
</comment>
<evidence type="ECO:0000259" key="4">
    <source>
        <dbReference type="Pfam" id="PF13525"/>
    </source>
</evidence>
<sequence length="249" mass="29338">MKRYVSLGLVLFLLLAISACGGREGKRGGLLSWFTKEAKPPEAQLWELVKRARQHFEKGYYELAEKDFEEIRDRYPDSPYALWAELKLADCKFFAGKYLEAAVLYEEFEKLHPTNEAIPYVIFQIGTSYYHMMLSPDRDQTNTKKAIEAYERLIQNYPDSPYVYEARKRIAKARERLAAHELYVARFYFRTGRYRGAYYRLLYLLENYPETKAATEGRLLTSQYYKKALEETKALAEGKLKDYWGKPYP</sequence>
<dbReference type="InterPro" id="IPR011990">
    <property type="entry name" value="TPR-like_helical_dom_sf"/>
</dbReference>
<organism evidence="5 6">
    <name type="scientific">Thermosulfurimonas dismutans</name>
    <dbReference type="NCBI Taxonomy" id="999894"/>
    <lineage>
        <taxon>Bacteria</taxon>
        <taxon>Pseudomonadati</taxon>
        <taxon>Thermodesulfobacteriota</taxon>
        <taxon>Thermodesulfobacteria</taxon>
        <taxon>Thermodesulfobacteriales</taxon>
        <taxon>Thermodesulfobacteriaceae</taxon>
        <taxon>Thermosulfurimonas</taxon>
    </lineage>
</organism>
<protein>
    <submittedName>
        <fullName evidence="5">Putative lipoprotein</fullName>
    </submittedName>
</protein>
<evidence type="ECO:0000256" key="3">
    <source>
        <dbReference type="ARBA" id="ARBA00023237"/>
    </source>
</evidence>
<gene>
    <name evidence="5" type="ORF">TDIS_0644</name>
</gene>
<keyword evidence="3" id="KW-0998">Cell outer membrane</keyword>
<proteinExistence type="inferred from homology"/>
<reference evidence="5 6" key="1">
    <citation type="submission" date="2016-04" db="EMBL/GenBank/DDBJ databases">
        <title>Genome analysis of Thermosulfurimonas dismutans, the first thermophilic sulfur-disproportionating bacterium of the phylum Thermodesulfobacteria.</title>
        <authorList>
            <person name="Mardanov A.V."/>
            <person name="Beletsky A.V."/>
            <person name="Kadnikov V.V."/>
            <person name="Slobodkin A.I."/>
            <person name="Ravin N.V."/>
        </authorList>
    </citation>
    <scope>NUCLEOTIDE SEQUENCE [LARGE SCALE GENOMIC DNA]</scope>
    <source>
        <strain evidence="5 6">S95</strain>
    </source>
</reference>
<dbReference type="RefSeq" id="WP_068669231.1">
    <property type="nucleotide sequence ID" value="NZ_LWLG01000002.1"/>
</dbReference>
<dbReference type="STRING" id="999894.TDIS_0644"/>
<evidence type="ECO:0000313" key="6">
    <source>
        <dbReference type="Proteomes" id="UP000078390"/>
    </source>
</evidence>
<evidence type="ECO:0000256" key="1">
    <source>
        <dbReference type="ARBA" id="ARBA00022729"/>
    </source>
</evidence>
<dbReference type="AlphaFoldDB" id="A0A179D629"/>
<dbReference type="EMBL" id="LWLG01000002">
    <property type="protein sequence ID" value="OAQ21423.1"/>
    <property type="molecule type" value="Genomic_DNA"/>
</dbReference>
<keyword evidence="2" id="KW-0472">Membrane</keyword>
<evidence type="ECO:0000256" key="2">
    <source>
        <dbReference type="ARBA" id="ARBA00023136"/>
    </source>
</evidence>
<accession>A0A179D629</accession>
<evidence type="ECO:0000313" key="5">
    <source>
        <dbReference type="EMBL" id="OAQ21423.1"/>
    </source>
</evidence>
<dbReference type="PROSITE" id="PS51257">
    <property type="entry name" value="PROKAR_LIPOPROTEIN"/>
    <property type="match status" value="1"/>
</dbReference>
<keyword evidence="5" id="KW-0449">Lipoprotein</keyword>
<dbReference type="HAMAP" id="MF_00922">
    <property type="entry name" value="OM_assembly_BamD"/>
    <property type="match status" value="1"/>
</dbReference>
<name>A0A179D629_9BACT</name>
<dbReference type="SUPFAM" id="SSF48452">
    <property type="entry name" value="TPR-like"/>
    <property type="match status" value="1"/>
</dbReference>
<keyword evidence="1" id="KW-0732">Signal</keyword>
<keyword evidence="6" id="KW-1185">Reference proteome</keyword>
<dbReference type="InterPro" id="IPR039565">
    <property type="entry name" value="BamD-like"/>
</dbReference>